<dbReference type="KEGG" id="cyn:Cyan7425_0935"/>
<reference evidence="1" key="1">
    <citation type="submission" date="2009-01" db="EMBL/GenBank/DDBJ databases">
        <title>Complete sequence of chromosome Cyanothece sp. PCC 7425.</title>
        <authorList>
            <consortium name="US DOE Joint Genome Institute"/>
            <person name="Lucas S."/>
            <person name="Copeland A."/>
            <person name="Lapidus A."/>
            <person name="Glavina del Rio T."/>
            <person name="Dalin E."/>
            <person name="Tice H."/>
            <person name="Bruce D."/>
            <person name="Goodwin L."/>
            <person name="Pitluck S."/>
            <person name="Sims D."/>
            <person name="Meineke L."/>
            <person name="Brettin T."/>
            <person name="Detter J.C."/>
            <person name="Han C."/>
            <person name="Larimer F."/>
            <person name="Land M."/>
            <person name="Hauser L."/>
            <person name="Kyrpides N."/>
            <person name="Ovchinnikova G."/>
            <person name="Liberton M."/>
            <person name="Stoeckel J."/>
            <person name="Banerjee A."/>
            <person name="Singh A."/>
            <person name="Page L."/>
            <person name="Sato H."/>
            <person name="Zhao L."/>
            <person name="Sherman L."/>
            <person name="Pakrasi H."/>
            <person name="Richardson P."/>
        </authorList>
    </citation>
    <scope>NUCLEOTIDE SEQUENCE</scope>
    <source>
        <strain evidence="1">PCC 7425</strain>
    </source>
</reference>
<gene>
    <name evidence="1" type="ordered locus">Cyan7425_0935</name>
</gene>
<accession>B8HX18</accession>
<proteinExistence type="predicted"/>
<sequence length="266" mass="30387">MLMLRLTINYQRLITPGIILLSLAVLAASQVTVLRQLESKNDKIRSPAEYLREVEQTKIRLDFLQRLPNLGFNNLIADWAFLQFLQYFGDWRARAVTGYGLAPQFFEVVVDRDPRFVQTYSFLSVSVSLYAGQPLKSVRLIDQGLKSLTPEMPDAFYVWVYKSTDELLFLGDTQAALRSNAKATEWAEIQNTPDSLRIAALSRQTAAFLRQNPISKRAQVSAWMMILANATDDRTRELVLEQIQRLGGRLDRLENGAYRILLPDID</sequence>
<dbReference type="STRING" id="395961.Cyan7425_0935"/>
<evidence type="ECO:0000313" key="1">
    <source>
        <dbReference type="EMBL" id="ACL43321.1"/>
    </source>
</evidence>
<organism evidence="1">
    <name type="scientific">Cyanothece sp. (strain PCC 7425 / ATCC 29141)</name>
    <dbReference type="NCBI Taxonomy" id="395961"/>
    <lineage>
        <taxon>Bacteria</taxon>
        <taxon>Bacillati</taxon>
        <taxon>Cyanobacteriota</taxon>
        <taxon>Cyanophyceae</taxon>
        <taxon>Gomontiellales</taxon>
        <taxon>Cyanothecaceae</taxon>
        <taxon>Cyanothece</taxon>
    </lineage>
</organism>
<dbReference type="HOGENOM" id="CLU_086346_0_0_3"/>
<dbReference type="AlphaFoldDB" id="B8HX18"/>
<dbReference type="eggNOG" id="COG0457">
    <property type="taxonomic scope" value="Bacteria"/>
</dbReference>
<name>B8HX18_CYAP4</name>
<dbReference type="EMBL" id="CP001344">
    <property type="protein sequence ID" value="ACL43321.1"/>
    <property type="molecule type" value="Genomic_DNA"/>
</dbReference>
<protein>
    <submittedName>
        <fullName evidence="1">Uncharacterized protein</fullName>
    </submittedName>
</protein>